<dbReference type="AlphaFoldDB" id="A0A1F5NIB6"/>
<organism evidence="2 3">
    <name type="scientific">Candidatus Daviesbacteria bacterium RIFCSPLOWO2_02_FULL_41_8</name>
    <dbReference type="NCBI Taxonomy" id="1797798"/>
    <lineage>
        <taxon>Bacteria</taxon>
        <taxon>Candidatus Daviesiibacteriota</taxon>
    </lineage>
</organism>
<comment type="caution">
    <text evidence="2">The sequence shown here is derived from an EMBL/GenBank/DDBJ whole genome shotgun (WGS) entry which is preliminary data.</text>
</comment>
<keyword evidence="1" id="KW-1133">Transmembrane helix</keyword>
<gene>
    <name evidence="2" type="ORF">A3J19_00870</name>
</gene>
<dbReference type="EMBL" id="MFDZ01000053">
    <property type="protein sequence ID" value="OGE77417.1"/>
    <property type="molecule type" value="Genomic_DNA"/>
</dbReference>
<feature type="transmembrane region" description="Helical" evidence="1">
    <location>
        <begin position="7"/>
        <end position="26"/>
    </location>
</feature>
<keyword evidence="1" id="KW-0472">Membrane</keyword>
<name>A0A1F5NIB6_9BACT</name>
<keyword evidence="1" id="KW-0812">Transmembrane</keyword>
<proteinExistence type="predicted"/>
<reference evidence="2 3" key="1">
    <citation type="journal article" date="2016" name="Nat. Commun.">
        <title>Thousands of microbial genomes shed light on interconnected biogeochemical processes in an aquifer system.</title>
        <authorList>
            <person name="Anantharaman K."/>
            <person name="Brown C.T."/>
            <person name="Hug L.A."/>
            <person name="Sharon I."/>
            <person name="Castelle C.J."/>
            <person name="Probst A.J."/>
            <person name="Thomas B.C."/>
            <person name="Singh A."/>
            <person name="Wilkins M.J."/>
            <person name="Karaoz U."/>
            <person name="Brodie E.L."/>
            <person name="Williams K.H."/>
            <person name="Hubbard S.S."/>
            <person name="Banfield J.F."/>
        </authorList>
    </citation>
    <scope>NUCLEOTIDE SEQUENCE [LARGE SCALE GENOMIC DNA]</scope>
</reference>
<dbReference type="Proteomes" id="UP000176578">
    <property type="component" value="Unassembled WGS sequence"/>
</dbReference>
<evidence type="ECO:0008006" key="4">
    <source>
        <dbReference type="Google" id="ProtNLM"/>
    </source>
</evidence>
<sequence length="232" mass="25871">MNRQKCIAPILIVILIAVAVGGYLLYQEQTKPVVVPQTISQSSPSPVVSPVASSSAEIANWKTYTNIQDGYSMKYRQDFVVTNRDTWTFFKSPIAAKGGGYPDEDWFNLAISIKDNPNNQTALEYVNEYANSTITESLKRIPTSAVNPELRKFYDTRANNVRSSFKNYSNEIIEGAIGDTDGYENPNTAVIFSKNKKIYIFELLGGPNTGTPPTETAEKIFQQILSTFKFIP</sequence>
<evidence type="ECO:0000313" key="3">
    <source>
        <dbReference type="Proteomes" id="UP000176578"/>
    </source>
</evidence>
<evidence type="ECO:0000256" key="1">
    <source>
        <dbReference type="SAM" id="Phobius"/>
    </source>
</evidence>
<accession>A0A1F5NIB6</accession>
<protein>
    <recommendedName>
        <fullName evidence="4">PsbP C-terminal domain-containing protein</fullName>
    </recommendedName>
</protein>
<evidence type="ECO:0000313" key="2">
    <source>
        <dbReference type="EMBL" id="OGE77417.1"/>
    </source>
</evidence>